<protein>
    <recommendedName>
        <fullName evidence="3">Transcription factor domain-containing protein</fullName>
    </recommendedName>
</protein>
<accession>A0A074YEY5</accession>
<organism evidence="1 2">
    <name type="scientific">Aureobasidium subglaciale (strain EXF-2481)</name>
    <name type="common">Aureobasidium pullulans var. subglaciale</name>
    <dbReference type="NCBI Taxonomy" id="1043005"/>
    <lineage>
        <taxon>Eukaryota</taxon>
        <taxon>Fungi</taxon>
        <taxon>Dikarya</taxon>
        <taxon>Ascomycota</taxon>
        <taxon>Pezizomycotina</taxon>
        <taxon>Dothideomycetes</taxon>
        <taxon>Dothideomycetidae</taxon>
        <taxon>Dothideales</taxon>
        <taxon>Saccotheciaceae</taxon>
        <taxon>Aureobasidium</taxon>
    </lineage>
</organism>
<dbReference type="STRING" id="1043005.A0A074YEY5"/>
<dbReference type="HOGENOM" id="CLU_093702_0_0_1"/>
<gene>
    <name evidence="1" type="ORF">AUEXF2481DRAFT_28273</name>
</gene>
<keyword evidence="2" id="KW-1185">Reference proteome</keyword>
<dbReference type="AlphaFoldDB" id="A0A074YEY5"/>
<dbReference type="EMBL" id="KL584756">
    <property type="protein sequence ID" value="KEQ96310.1"/>
    <property type="molecule type" value="Genomic_DNA"/>
</dbReference>
<dbReference type="InParanoid" id="A0A074YEY5"/>
<evidence type="ECO:0000313" key="1">
    <source>
        <dbReference type="EMBL" id="KEQ96310.1"/>
    </source>
</evidence>
<dbReference type="Proteomes" id="UP000030641">
    <property type="component" value="Unassembled WGS sequence"/>
</dbReference>
<sequence>MGHDILPPFIHPASMALSDDSDMEPLANCLSLMHMLGGGFRGSRKLLWRNVRSESERMREQQAGVNEWQLLAAMQALSLYILMRLQEGETEHNNCDSLMLATFMMIAGGFARTGSKCDVERVMSEHCLKTSWRVWVLLESRRSGMCQLQNDLITAPLPSKKYIWEADNKHNWHDGIKGKAELQENFALTAGGAIVQLKEEQSYCNGKLQYGTIGDTAAAPVTTSWET</sequence>
<name>A0A074YEY5_AURSE</name>
<dbReference type="RefSeq" id="XP_013344865.1">
    <property type="nucleotide sequence ID" value="XM_013489411.1"/>
</dbReference>
<proteinExistence type="predicted"/>
<evidence type="ECO:0000313" key="2">
    <source>
        <dbReference type="Proteomes" id="UP000030641"/>
    </source>
</evidence>
<dbReference type="GeneID" id="25363681"/>
<evidence type="ECO:0008006" key="3">
    <source>
        <dbReference type="Google" id="ProtNLM"/>
    </source>
</evidence>
<reference evidence="1 2" key="1">
    <citation type="journal article" date="2014" name="BMC Genomics">
        <title>Genome sequencing of four Aureobasidium pullulans varieties: biotechnological potential, stress tolerance, and description of new species.</title>
        <authorList>
            <person name="Gostin Ar C."/>
            <person name="Ohm R.A."/>
            <person name="Kogej T."/>
            <person name="Sonjak S."/>
            <person name="Turk M."/>
            <person name="Zajc J."/>
            <person name="Zalar P."/>
            <person name="Grube M."/>
            <person name="Sun H."/>
            <person name="Han J."/>
            <person name="Sharma A."/>
            <person name="Chiniquy J."/>
            <person name="Ngan C.Y."/>
            <person name="Lipzen A."/>
            <person name="Barry K."/>
            <person name="Grigoriev I.V."/>
            <person name="Gunde-Cimerman N."/>
        </authorList>
    </citation>
    <scope>NUCLEOTIDE SEQUENCE [LARGE SCALE GENOMIC DNA]</scope>
    <source>
        <strain evidence="1 2">EXF-2481</strain>
    </source>
</reference>
<dbReference type="OrthoDB" id="5423818at2759"/>
<dbReference type="OMA" id="WISAYSS"/>